<dbReference type="EMBL" id="JANYMP010000057">
    <property type="protein sequence ID" value="MCS7484845.1"/>
    <property type="molecule type" value="Genomic_DNA"/>
</dbReference>
<dbReference type="AlphaFoldDB" id="A0A9X3ALQ4"/>
<organism evidence="2 3">
    <name type="scientific">Umezawaea endophytica</name>
    <dbReference type="NCBI Taxonomy" id="1654476"/>
    <lineage>
        <taxon>Bacteria</taxon>
        <taxon>Bacillati</taxon>
        <taxon>Actinomycetota</taxon>
        <taxon>Actinomycetes</taxon>
        <taxon>Pseudonocardiales</taxon>
        <taxon>Pseudonocardiaceae</taxon>
        <taxon>Umezawaea</taxon>
    </lineage>
</organism>
<sequence>MANKKKVSEKVAGYALVATEVGSEALAIVEDQPWSGPVQLALFTLKMIILMYLKSAEQKDQPAPDGAADSLADSPAELERRPVDADEETARDEEPDDPADEQQPHPQ</sequence>
<protein>
    <submittedName>
        <fullName evidence="2">Uncharacterized protein</fullName>
    </submittedName>
</protein>
<accession>A0A9X3ALQ4</accession>
<evidence type="ECO:0000313" key="3">
    <source>
        <dbReference type="Proteomes" id="UP001141259"/>
    </source>
</evidence>
<dbReference type="RefSeq" id="WP_259630290.1">
    <property type="nucleotide sequence ID" value="NZ_JANYMP010000057.1"/>
</dbReference>
<gene>
    <name evidence="2" type="ORF">NZH93_49140</name>
</gene>
<evidence type="ECO:0000256" key="1">
    <source>
        <dbReference type="SAM" id="MobiDB-lite"/>
    </source>
</evidence>
<keyword evidence="3" id="KW-1185">Reference proteome</keyword>
<dbReference type="Proteomes" id="UP001141259">
    <property type="component" value="Unassembled WGS sequence"/>
</dbReference>
<reference evidence="2" key="1">
    <citation type="submission" date="2022-08" db="EMBL/GenBank/DDBJ databases">
        <authorList>
            <person name="Tistechok S."/>
            <person name="Samborskyy M."/>
            <person name="Roman I."/>
        </authorList>
    </citation>
    <scope>NUCLEOTIDE SEQUENCE</scope>
    <source>
        <strain evidence="2">DSM 103496</strain>
    </source>
</reference>
<proteinExistence type="predicted"/>
<name>A0A9X3ALQ4_9PSEU</name>
<feature type="region of interest" description="Disordered" evidence="1">
    <location>
        <begin position="57"/>
        <end position="107"/>
    </location>
</feature>
<feature type="compositionally biased region" description="Acidic residues" evidence="1">
    <location>
        <begin position="85"/>
        <end position="100"/>
    </location>
</feature>
<evidence type="ECO:0000313" key="2">
    <source>
        <dbReference type="EMBL" id="MCS7484845.1"/>
    </source>
</evidence>
<comment type="caution">
    <text evidence="2">The sequence shown here is derived from an EMBL/GenBank/DDBJ whole genome shotgun (WGS) entry which is preliminary data.</text>
</comment>